<dbReference type="Gene3D" id="1.25.10.10">
    <property type="entry name" value="Leucine-rich Repeat Variant"/>
    <property type="match status" value="2"/>
</dbReference>
<gene>
    <name evidence="1" type="ORF">GPUH_LOCUS7561</name>
</gene>
<accession>A0A3P6RHK1</accession>
<reference evidence="1 2" key="1">
    <citation type="submission" date="2018-11" db="EMBL/GenBank/DDBJ databases">
        <authorList>
            <consortium name="Pathogen Informatics"/>
        </authorList>
    </citation>
    <scope>NUCLEOTIDE SEQUENCE [LARGE SCALE GENOMIC DNA]</scope>
</reference>
<dbReference type="AlphaFoldDB" id="A0A3P6RHK1"/>
<dbReference type="InterPro" id="IPR011989">
    <property type="entry name" value="ARM-like"/>
</dbReference>
<name>A0A3P6RHK1_9BILA</name>
<dbReference type="EMBL" id="UYRT01019805">
    <property type="protein sequence ID" value="VDK58777.1"/>
    <property type="molecule type" value="Genomic_DNA"/>
</dbReference>
<protein>
    <recommendedName>
        <fullName evidence="3">TOG domain-containing protein</fullName>
    </recommendedName>
</protein>
<dbReference type="SUPFAM" id="SSF48371">
    <property type="entry name" value="ARM repeat"/>
    <property type="match status" value="1"/>
</dbReference>
<evidence type="ECO:0000313" key="1">
    <source>
        <dbReference type="EMBL" id="VDK58777.1"/>
    </source>
</evidence>
<dbReference type="OrthoDB" id="5869142at2759"/>
<dbReference type="InterPro" id="IPR016024">
    <property type="entry name" value="ARM-type_fold"/>
</dbReference>
<evidence type="ECO:0000313" key="2">
    <source>
        <dbReference type="Proteomes" id="UP000271098"/>
    </source>
</evidence>
<organism evidence="1 2">
    <name type="scientific">Gongylonema pulchrum</name>
    <dbReference type="NCBI Taxonomy" id="637853"/>
    <lineage>
        <taxon>Eukaryota</taxon>
        <taxon>Metazoa</taxon>
        <taxon>Ecdysozoa</taxon>
        <taxon>Nematoda</taxon>
        <taxon>Chromadorea</taxon>
        <taxon>Rhabditida</taxon>
        <taxon>Spirurina</taxon>
        <taxon>Spiruromorpha</taxon>
        <taxon>Spiruroidea</taxon>
        <taxon>Gongylonematidae</taxon>
        <taxon>Gongylonema</taxon>
    </lineage>
</organism>
<proteinExistence type="predicted"/>
<evidence type="ECO:0008006" key="3">
    <source>
        <dbReference type="Google" id="ProtNLM"/>
    </source>
</evidence>
<dbReference type="Proteomes" id="UP000271098">
    <property type="component" value="Unassembled WGS sequence"/>
</dbReference>
<keyword evidence="2" id="KW-1185">Reference proteome</keyword>
<sequence>MFINEEFFRNEKLSAIEIIVSLAELSPNTVVGNIQAVIRGLLNECKNLRSTVSRTAIVAFGALFKNLKTVLDSDIEKYTSPGRALNALVAAGAKQVFFYTSKNNMIRASCSSLLIKLLERIGSANAVNSAELPQFINTLLLFAKDPNGTVRYNGKYGIKLLSEVRTPLNYYF</sequence>